<gene>
    <name evidence="1" type="ORF">PISMIDRAFT_120164</name>
</gene>
<evidence type="ECO:0000313" key="1">
    <source>
        <dbReference type="EMBL" id="KIK12823.1"/>
    </source>
</evidence>
<organism evidence="1 2">
    <name type="scientific">Pisolithus microcarpus 441</name>
    <dbReference type="NCBI Taxonomy" id="765257"/>
    <lineage>
        <taxon>Eukaryota</taxon>
        <taxon>Fungi</taxon>
        <taxon>Dikarya</taxon>
        <taxon>Basidiomycota</taxon>
        <taxon>Agaricomycotina</taxon>
        <taxon>Agaricomycetes</taxon>
        <taxon>Agaricomycetidae</taxon>
        <taxon>Boletales</taxon>
        <taxon>Sclerodermatineae</taxon>
        <taxon>Pisolithaceae</taxon>
        <taxon>Pisolithus</taxon>
    </lineage>
</organism>
<dbReference type="OrthoDB" id="2158839at2759"/>
<proteinExistence type="predicted"/>
<dbReference type="Proteomes" id="UP000054018">
    <property type="component" value="Unassembled WGS sequence"/>
</dbReference>
<keyword evidence="2" id="KW-1185">Reference proteome</keyword>
<sequence>MHSHLRYPSNLKCPLSPLHSAHNSDFTDHKGQCSFRNPPSGPSSSFNRPFPACAVCLGRHHHLVIDCRATRMWDNKHDTFTERIHKALFTKDSLCICAGWQREEGCSNHHDVKHICSGCGLSSHGAQKCSHTQTASSNYPI</sequence>
<reference evidence="2" key="2">
    <citation type="submission" date="2015-01" db="EMBL/GenBank/DDBJ databases">
        <title>Evolutionary Origins and Diversification of the Mycorrhizal Mutualists.</title>
        <authorList>
            <consortium name="DOE Joint Genome Institute"/>
            <consortium name="Mycorrhizal Genomics Consortium"/>
            <person name="Kohler A."/>
            <person name="Kuo A."/>
            <person name="Nagy L.G."/>
            <person name="Floudas D."/>
            <person name="Copeland A."/>
            <person name="Barry K.W."/>
            <person name="Cichocki N."/>
            <person name="Veneault-Fourrey C."/>
            <person name="LaButti K."/>
            <person name="Lindquist E.A."/>
            <person name="Lipzen A."/>
            <person name="Lundell T."/>
            <person name="Morin E."/>
            <person name="Murat C."/>
            <person name="Riley R."/>
            <person name="Ohm R."/>
            <person name="Sun H."/>
            <person name="Tunlid A."/>
            <person name="Henrissat B."/>
            <person name="Grigoriev I.V."/>
            <person name="Hibbett D.S."/>
            <person name="Martin F."/>
        </authorList>
    </citation>
    <scope>NUCLEOTIDE SEQUENCE [LARGE SCALE GENOMIC DNA]</scope>
    <source>
        <strain evidence="2">441</strain>
    </source>
</reference>
<dbReference type="HOGENOM" id="CLU_131643_0_0_1"/>
<name>A0A0C9YY10_9AGAM</name>
<dbReference type="EMBL" id="KN834044">
    <property type="protein sequence ID" value="KIK12823.1"/>
    <property type="molecule type" value="Genomic_DNA"/>
</dbReference>
<reference evidence="1 2" key="1">
    <citation type="submission" date="2014-04" db="EMBL/GenBank/DDBJ databases">
        <authorList>
            <consortium name="DOE Joint Genome Institute"/>
            <person name="Kuo A."/>
            <person name="Kohler A."/>
            <person name="Costa M.D."/>
            <person name="Nagy L.G."/>
            <person name="Floudas D."/>
            <person name="Copeland A."/>
            <person name="Barry K.W."/>
            <person name="Cichocki N."/>
            <person name="Veneault-Fourrey C."/>
            <person name="LaButti K."/>
            <person name="Lindquist E.A."/>
            <person name="Lipzen A."/>
            <person name="Lundell T."/>
            <person name="Morin E."/>
            <person name="Murat C."/>
            <person name="Sun H."/>
            <person name="Tunlid A."/>
            <person name="Henrissat B."/>
            <person name="Grigoriev I.V."/>
            <person name="Hibbett D.S."/>
            <person name="Martin F."/>
            <person name="Nordberg H.P."/>
            <person name="Cantor M.N."/>
            <person name="Hua S.X."/>
        </authorList>
    </citation>
    <scope>NUCLEOTIDE SEQUENCE [LARGE SCALE GENOMIC DNA]</scope>
    <source>
        <strain evidence="1 2">441</strain>
    </source>
</reference>
<accession>A0A0C9YY10</accession>
<dbReference type="AlphaFoldDB" id="A0A0C9YY10"/>
<evidence type="ECO:0000313" key="2">
    <source>
        <dbReference type="Proteomes" id="UP000054018"/>
    </source>
</evidence>
<dbReference type="STRING" id="765257.A0A0C9YY10"/>
<protein>
    <submittedName>
        <fullName evidence="1">Uncharacterized protein</fullName>
    </submittedName>
</protein>